<feature type="region of interest" description="Disordered" evidence="1">
    <location>
        <begin position="1"/>
        <end position="46"/>
    </location>
</feature>
<evidence type="ECO:0000313" key="2">
    <source>
        <dbReference type="EMBL" id="GFO01784.1"/>
    </source>
</evidence>
<dbReference type="Proteomes" id="UP000735302">
    <property type="component" value="Unassembled WGS sequence"/>
</dbReference>
<evidence type="ECO:0000313" key="3">
    <source>
        <dbReference type="Proteomes" id="UP000735302"/>
    </source>
</evidence>
<dbReference type="AlphaFoldDB" id="A0AAV4A6C5"/>
<comment type="caution">
    <text evidence="2">The sequence shown here is derived from an EMBL/GenBank/DDBJ whole genome shotgun (WGS) entry which is preliminary data.</text>
</comment>
<proteinExistence type="predicted"/>
<gene>
    <name evidence="2" type="ORF">PoB_002828900</name>
</gene>
<evidence type="ECO:0000256" key="1">
    <source>
        <dbReference type="SAM" id="MobiDB-lite"/>
    </source>
</evidence>
<keyword evidence="3" id="KW-1185">Reference proteome</keyword>
<accession>A0AAV4A6C5</accession>
<sequence>MGTGHRHLTCYNKNSNNNNNNNNNNSSSSSSSSRSGNRDERPVKHRMFYRMKIREQGSKVDGLWRIKKCLVQDIELHARRGENPS</sequence>
<reference evidence="2 3" key="1">
    <citation type="journal article" date="2021" name="Elife">
        <title>Chloroplast acquisition without the gene transfer in kleptoplastic sea slugs, Plakobranchus ocellatus.</title>
        <authorList>
            <person name="Maeda T."/>
            <person name="Takahashi S."/>
            <person name="Yoshida T."/>
            <person name="Shimamura S."/>
            <person name="Takaki Y."/>
            <person name="Nagai Y."/>
            <person name="Toyoda A."/>
            <person name="Suzuki Y."/>
            <person name="Arimoto A."/>
            <person name="Ishii H."/>
            <person name="Satoh N."/>
            <person name="Nishiyama T."/>
            <person name="Hasebe M."/>
            <person name="Maruyama T."/>
            <person name="Minagawa J."/>
            <person name="Obokata J."/>
            <person name="Shigenobu S."/>
        </authorList>
    </citation>
    <scope>NUCLEOTIDE SEQUENCE [LARGE SCALE GENOMIC DNA]</scope>
</reference>
<protein>
    <submittedName>
        <fullName evidence="2">Uncharacterized protein</fullName>
    </submittedName>
</protein>
<name>A0AAV4A6C5_9GAST</name>
<dbReference type="EMBL" id="BLXT01003539">
    <property type="protein sequence ID" value="GFO01784.1"/>
    <property type="molecule type" value="Genomic_DNA"/>
</dbReference>
<feature type="compositionally biased region" description="Low complexity" evidence="1">
    <location>
        <begin position="14"/>
        <end position="33"/>
    </location>
</feature>
<organism evidence="2 3">
    <name type="scientific">Plakobranchus ocellatus</name>
    <dbReference type="NCBI Taxonomy" id="259542"/>
    <lineage>
        <taxon>Eukaryota</taxon>
        <taxon>Metazoa</taxon>
        <taxon>Spiralia</taxon>
        <taxon>Lophotrochozoa</taxon>
        <taxon>Mollusca</taxon>
        <taxon>Gastropoda</taxon>
        <taxon>Heterobranchia</taxon>
        <taxon>Euthyneura</taxon>
        <taxon>Panpulmonata</taxon>
        <taxon>Sacoglossa</taxon>
        <taxon>Placobranchoidea</taxon>
        <taxon>Plakobranchidae</taxon>
        <taxon>Plakobranchus</taxon>
    </lineage>
</organism>